<dbReference type="STRING" id="283737.SAMN05660453_0013"/>
<dbReference type="RefSeq" id="WP_091503265.1">
    <property type="nucleotide sequence ID" value="NZ_FOLI01000010.1"/>
</dbReference>
<feature type="transmembrane region" description="Helical" evidence="2">
    <location>
        <begin position="587"/>
        <end position="604"/>
    </location>
</feature>
<feature type="transmembrane region" description="Helical" evidence="2">
    <location>
        <begin position="709"/>
        <end position="734"/>
    </location>
</feature>
<keyword evidence="2" id="KW-0472">Membrane</keyword>
<dbReference type="EMBL" id="FOLI01000010">
    <property type="protein sequence ID" value="SFC23101.1"/>
    <property type="molecule type" value="Genomic_DNA"/>
</dbReference>
<sequence length="1083" mass="111814">MAEQYEVKAVYSADITAFSAGVQTAIASMNNFSRTAEKSTKSVAGSVAGVGKSMMVAGAAATAAGVAGLKSYGDFSKTMNQAAVVAGGTAKDIKGLTHVAEEMGDELPISAKESAEAMLSMARDGASLDQIKQEFPAVARAATAAGADLQATANVVQQSMNIWGASIGTPAQAAADLTQTANLSNASIEDMQQALATIGGTASNAGISMQDTSTAIGLLTNKGFSAAQASQDLNHAILMMQAPSKGAAKQMDALGLSFNDAQGNMKPFPQILAEISEKMDGMSSSEKADALKRMFGTSGMAAILPLMNSIRDETGSTTTSWKAFSNQLQSTTSTAAEANDFLSGQAAEMQKNVGSKLKRLEDNMGSLKNASFDTKAGITGALLDSGNDFVRWATTSNSSVASIGREFVGLLPVLGPVTTYIGLFTKLMGPASAAVTMFTNPIGLSVIALSALVVYLIDVYNKNKEFKKTIDKVGKALSEMFVPYLKAAWKALQDIGPTLGIVLGTIGGGVVTVLAFNKAVSGLATAMDLVAKNKVVAVIIALAIAAQYAYKHSKTFKNIVDTMARGVKVLTDKIRENKDAMDTMKRVVKLLAGSTGLIMLVMAFKKVKSATSGATGLLKSSGKHFEKPGSGAGKSQKSLDKFANTLIKISFSIGIVFASLSLFAFALTGLAKTGNEGAVVIGVFGAAIVGIITAIGLFAPAISVATPGLLALSGLFISIGAAIAIASVGLATLVNAISKLIDTLNNANQAGENAKQLLVSIGEGFAGMIAQFLISLEEAVPQVVQGFIDMLVSVFNIIATNAPTVVGAFTDMIVSLINAISDNLGNILDAGTNLVINLLKGIGTKTNEVINAGVDMVKSILQGITDNLHKLSDTAVDFVNRLVYEIGYAAGRLWGSGSQLLDTVVKGFNDGQSKAKDAGTNASNSVHDGANSVDLFDVGGFLMSGLTNGIGASASNAVIAAVRVAKGILKGVKGALGIHSPSRKMAEVGMFTMMGMQNGIDDNSYRVTDSISNVADEAVKAAQFGTTGFEYSMTPVTSGFDLNDNGTVSMSLENNKQPAQLNLAMGQNTYSAYVDDISNQQGK</sequence>
<protein>
    <submittedName>
        <fullName evidence="4">Phage tail tape measure protein, TP901 family, core region</fullName>
    </submittedName>
</protein>
<keyword evidence="2" id="KW-1133">Transmembrane helix</keyword>
<feature type="transmembrane region" description="Helical" evidence="2">
    <location>
        <begin position="529"/>
        <end position="550"/>
    </location>
</feature>
<dbReference type="OrthoDB" id="28713at2"/>
<evidence type="ECO:0000256" key="1">
    <source>
        <dbReference type="ARBA" id="ARBA00022612"/>
    </source>
</evidence>
<gene>
    <name evidence="4" type="ORF">SAMN05660453_0013</name>
</gene>
<proteinExistence type="predicted"/>
<organism evidence="4 5">
    <name type="scientific">Fructobacillus durionis</name>
    <dbReference type="NCBI Taxonomy" id="283737"/>
    <lineage>
        <taxon>Bacteria</taxon>
        <taxon>Bacillati</taxon>
        <taxon>Bacillota</taxon>
        <taxon>Bacilli</taxon>
        <taxon>Lactobacillales</taxon>
        <taxon>Lactobacillaceae</taxon>
        <taxon>Fructobacillus</taxon>
    </lineage>
</organism>
<feature type="non-terminal residue" evidence="4">
    <location>
        <position position="1083"/>
    </location>
</feature>
<keyword evidence="2" id="KW-0812">Transmembrane</keyword>
<name>A0A1I1HGZ4_9LACO</name>
<evidence type="ECO:0000256" key="2">
    <source>
        <dbReference type="SAM" id="Phobius"/>
    </source>
</evidence>
<feature type="transmembrane region" description="Helical" evidence="2">
    <location>
        <begin position="679"/>
        <end position="702"/>
    </location>
</feature>
<keyword evidence="1" id="KW-1188">Viral release from host cell</keyword>
<evidence type="ECO:0000313" key="4">
    <source>
        <dbReference type="EMBL" id="SFC23101.1"/>
    </source>
</evidence>
<dbReference type="Pfam" id="PF10145">
    <property type="entry name" value="PhageMin_Tail"/>
    <property type="match status" value="1"/>
</dbReference>
<dbReference type="InterPro" id="IPR010090">
    <property type="entry name" value="Phage_tape_meas"/>
</dbReference>
<feature type="transmembrane region" description="Helical" evidence="2">
    <location>
        <begin position="646"/>
        <end position="667"/>
    </location>
</feature>
<dbReference type="NCBIfam" id="TIGR01760">
    <property type="entry name" value="tape_meas_TP901"/>
    <property type="match status" value="1"/>
</dbReference>
<feature type="domain" description="Phage tail tape measure protein" evidence="3">
    <location>
        <begin position="100"/>
        <end position="296"/>
    </location>
</feature>
<evidence type="ECO:0000259" key="3">
    <source>
        <dbReference type="Pfam" id="PF10145"/>
    </source>
</evidence>
<reference evidence="4 5" key="1">
    <citation type="submission" date="2016-10" db="EMBL/GenBank/DDBJ databases">
        <authorList>
            <person name="de Groot N.N."/>
        </authorList>
    </citation>
    <scope>NUCLEOTIDE SEQUENCE [LARGE SCALE GENOMIC DNA]</scope>
    <source>
        <strain evidence="4 5">DSM 19113</strain>
    </source>
</reference>
<dbReference type="PANTHER" id="PTHR37813:SF1">
    <property type="entry name" value="FELS-2 PROPHAGE PROTEIN"/>
    <property type="match status" value="1"/>
</dbReference>
<feature type="transmembrane region" description="Helical" evidence="2">
    <location>
        <begin position="437"/>
        <end position="457"/>
    </location>
</feature>
<dbReference type="PANTHER" id="PTHR37813">
    <property type="entry name" value="FELS-2 PROPHAGE PROTEIN"/>
    <property type="match status" value="1"/>
</dbReference>
<dbReference type="AlphaFoldDB" id="A0A1I1HGZ4"/>
<keyword evidence="5" id="KW-1185">Reference proteome</keyword>
<accession>A0A1I1HGZ4</accession>
<evidence type="ECO:0000313" key="5">
    <source>
        <dbReference type="Proteomes" id="UP000199376"/>
    </source>
</evidence>
<feature type="transmembrane region" description="Helical" evidence="2">
    <location>
        <begin position="495"/>
        <end position="517"/>
    </location>
</feature>
<dbReference type="Proteomes" id="UP000199376">
    <property type="component" value="Unassembled WGS sequence"/>
</dbReference>